<dbReference type="GO" id="GO:0016020">
    <property type="term" value="C:membrane"/>
    <property type="evidence" value="ECO:0000318"/>
    <property type="project" value="GO_Central"/>
</dbReference>
<dbReference type="EnsemblMetazoa" id="ISCW018256-RA">
    <property type="protein sequence ID" value="ISCW018256-PA"/>
    <property type="gene ID" value="ISCW018256"/>
</dbReference>
<dbReference type="EMBL" id="DS714433">
    <property type="protein sequence ID" value="EEC06135.1"/>
    <property type="molecule type" value="Genomic_DNA"/>
</dbReference>
<dbReference type="VEuPathDB" id="VectorBase:ISCW018256"/>
<feature type="region of interest" description="Disordered" evidence="1">
    <location>
        <begin position="170"/>
        <end position="201"/>
    </location>
</feature>
<dbReference type="InterPro" id="IPR033438">
    <property type="entry name" value="MOLO1"/>
</dbReference>
<dbReference type="EMBL" id="ABJB010517956">
    <property type="status" value="NOT_ANNOTATED_CDS"/>
    <property type="molecule type" value="Genomic_DNA"/>
</dbReference>
<dbReference type="HOGENOM" id="CLU_1063830_0_0_1"/>
<keyword evidence="5" id="KW-1185">Reference proteome</keyword>
<protein>
    <submittedName>
        <fullName evidence="3 4">Uncharacterized protein</fullName>
    </submittedName>
</protein>
<feature type="compositionally biased region" description="Gly residues" evidence="1">
    <location>
        <begin position="253"/>
        <end position="262"/>
    </location>
</feature>
<feature type="compositionally biased region" description="Basic residues" evidence="1">
    <location>
        <begin position="231"/>
        <end position="247"/>
    </location>
</feature>
<proteinExistence type="predicted"/>
<reference evidence="4" key="2">
    <citation type="submission" date="2020-05" db="UniProtKB">
        <authorList>
            <consortium name="EnsemblMetazoa"/>
        </authorList>
    </citation>
    <scope>IDENTIFICATION</scope>
    <source>
        <strain evidence="4">wikel</strain>
    </source>
</reference>
<feature type="chain" id="PRO_5010959764" evidence="2">
    <location>
        <begin position="31"/>
        <end position="262"/>
    </location>
</feature>
<keyword evidence="2" id="KW-0732">Signal</keyword>
<dbReference type="PaxDb" id="6945-B7PHR3"/>
<dbReference type="InParanoid" id="B7PHR3"/>
<evidence type="ECO:0000256" key="2">
    <source>
        <dbReference type="SAM" id="SignalP"/>
    </source>
</evidence>
<dbReference type="KEGG" id="isc:8029134"/>
<dbReference type="GO" id="GO:0005892">
    <property type="term" value="C:acetylcholine-gated channel complex"/>
    <property type="evidence" value="ECO:0007669"/>
    <property type="project" value="InterPro"/>
</dbReference>
<name>B7PHR3_IXOSC</name>
<evidence type="ECO:0000256" key="1">
    <source>
        <dbReference type="SAM" id="MobiDB-lite"/>
    </source>
</evidence>
<feature type="signal peptide" evidence="2">
    <location>
        <begin position="1"/>
        <end position="30"/>
    </location>
</feature>
<dbReference type="Pfam" id="PF17175">
    <property type="entry name" value="MOLO1"/>
    <property type="match status" value="1"/>
</dbReference>
<gene>
    <name evidence="4" type="primary">8029134</name>
    <name evidence="3" type="ORF">IscW_ISCW018256</name>
</gene>
<dbReference type="EMBL" id="ABJB011073914">
    <property type="status" value="NOT_ANNOTATED_CDS"/>
    <property type="molecule type" value="Genomic_DNA"/>
</dbReference>
<sequence>MLDERGGACSAPLAAILVVTVLCAPVPLAAWENCSPDDDPSDPTARWLWRVEDYPHPIRHPRYCNRYSASFVCDPDRVIGKKQADALDRLIERIRNETLCICPSCGGRGSENRGITLGVALMENMQPQPNMPMSETVRLFAETLRKTVGGWGTATTTSLCAHIHQGPSVAHVGRTGGGGRVSPRSGGSDLPGEPRPLQQLPLLPGTRVHGAVLFRHAAPAPGQGPRGTAALRKRGTQRRPHRGHRVRSPGPHDAGGGDTVFP</sequence>
<dbReference type="EMBL" id="ABJB010766207">
    <property type="status" value="NOT_ANNOTATED_CDS"/>
    <property type="molecule type" value="Genomic_DNA"/>
</dbReference>
<organism>
    <name type="scientific">Ixodes scapularis</name>
    <name type="common">Black-legged tick</name>
    <name type="synonym">Deer tick</name>
    <dbReference type="NCBI Taxonomy" id="6945"/>
    <lineage>
        <taxon>Eukaryota</taxon>
        <taxon>Metazoa</taxon>
        <taxon>Ecdysozoa</taxon>
        <taxon>Arthropoda</taxon>
        <taxon>Chelicerata</taxon>
        <taxon>Arachnida</taxon>
        <taxon>Acari</taxon>
        <taxon>Parasitiformes</taxon>
        <taxon>Ixodida</taxon>
        <taxon>Ixodoidea</taxon>
        <taxon>Ixodidae</taxon>
        <taxon>Ixodinae</taxon>
        <taxon>Ixodes</taxon>
    </lineage>
</organism>
<dbReference type="PANTHER" id="PTHR33748:SF5">
    <property type="entry name" value="GROUND-LIKE DOMAIN-CONTAINING PROTEIN"/>
    <property type="match status" value="1"/>
</dbReference>
<evidence type="ECO:0000313" key="5">
    <source>
        <dbReference type="Proteomes" id="UP000001555"/>
    </source>
</evidence>
<dbReference type="PANTHER" id="PTHR33748">
    <property type="entry name" value="PROTEIN CBG04600"/>
    <property type="match status" value="1"/>
</dbReference>
<dbReference type="Proteomes" id="UP000001555">
    <property type="component" value="Unassembled WGS sequence"/>
</dbReference>
<accession>B7PHR3</accession>
<reference evidence="3 5" key="1">
    <citation type="submission" date="2008-03" db="EMBL/GenBank/DDBJ databases">
        <title>Annotation of Ixodes scapularis.</title>
        <authorList>
            <consortium name="Ixodes scapularis Genome Project Consortium"/>
            <person name="Caler E."/>
            <person name="Hannick L.I."/>
            <person name="Bidwell S."/>
            <person name="Joardar V."/>
            <person name="Thiagarajan M."/>
            <person name="Amedeo P."/>
            <person name="Galinsky K.J."/>
            <person name="Schobel S."/>
            <person name="Inman J."/>
            <person name="Hostetler J."/>
            <person name="Miller J."/>
            <person name="Hammond M."/>
            <person name="Megy K."/>
            <person name="Lawson D."/>
            <person name="Kodira C."/>
            <person name="Sutton G."/>
            <person name="Meyer J."/>
            <person name="Hill C.A."/>
            <person name="Birren B."/>
            <person name="Nene V."/>
            <person name="Collins F."/>
            <person name="Alarcon-Chaidez F."/>
            <person name="Wikel S."/>
            <person name="Strausberg R."/>
        </authorList>
    </citation>
    <scope>NUCLEOTIDE SEQUENCE [LARGE SCALE GENOMIC DNA]</scope>
    <source>
        <strain evidence="5">Wikel</strain>
        <strain evidence="3">Wikel colony</strain>
    </source>
</reference>
<dbReference type="EMBL" id="ABJB010911508">
    <property type="status" value="NOT_ANNOTATED_CDS"/>
    <property type="molecule type" value="Genomic_DNA"/>
</dbReference>
<dbReference type="OrthoDB" id="6499708at2759"/>
<feature type="non-terminal residue" evidence="3">
    <location>
        <position position="262"/>
    </location>
</feature>
<dbReference type="VEuPathDB" id="VectorBase:ISCI018256"/>
<evidence type="ECO:0000313" key="4">
    <source>
        <dbReference type="EnsemblMetazoa" id="ISCW018256-PA"/>
    </source>
</evidence>
<dbReference type="VEuPathDB" id="VectorBase:ISCP_018562"/>
<feature type="compositionally biased region" description="Low complexity" evidence="1">
    <location>
        <begin position="181"/>
        <end position="201"/>
    </location>
</feature>
<feature type="region of interest" description="Disordered" evidence="1">
    <location>
        <begin position="217"/>
        <end position="262"/>
    </location>
</feature>
<dbReference type="AlphaFoldDB" id="B7PHR3"/>
<evidence type="ECO:0000313" key="3">
    <source>
        <dbReference type="EMBL" id="EEC06135.1"/>
    </source>
</evidence>
<dbReference type="EMBL" id="ABJB010571495">
    <property type="status" value="NOT_ANNOTATED_CDS"/>
    <property type="molecule type" value="Genomic_DNA"/>
</dbReference>
<dbReference type="EMBL" id="ABJB010097106">
    <property type="status" value="NOT_ANNOTATED_CDS"/>
    <property type="molecule type" value="Genomic_DNA"/>
</dbReference>
<dbReference type="EMBL" id="ABJB010491595">
    <property type="status" value="NOT_ANNOTATED_CDS"/>
    <property type="molecule type" value="Genomic_DNA"/>
</dbReference>